<feature type="transmembrane region" description="Helical" evidence="1">
    <location>
        <begin position="6"/>
        <end position="26"/>
    </location>
</feature>
<proteinExistence type="predicted"/>
<dbReference type="Proteomes" id="UP000318413">
    <property type="component" value="Unassembled WGS sequence"/>
</dbReference>
<gene>
    <name evidence="2" type="ORF">EAH84_08420</name>
</gene>
<evidence type="ECO:0008006" key="4">
    <source>
        <dbReference type="Google" id="ProtNLM"/>
    </source>
</evidence>
<accession>A0A502CJN1</accession>
<keyword evidence="1" id="KW-1133">Transmembrane helix</keyword>
<evidence type="ECO:0000313" key="2">
    <source>
        <dbReference type="EMBL" id="TPG12854.1"/>
    </source>
</evidence>
<name>A0A502CJN1_9SPHN</name>
<keyword evidence="1" id="KW-0812">Transmembrane</keyword>
<dbReference type="OrthoDB" id="7472820at2"/>
<keyword evidence="3" id="KW-1185">Reference proteome</keyword>
<comment type="caution">
    <text evidence="2">The sequence shown here is derived from an EMBL/GenBank/DDBJ whole genome shotgun (WGS) entry which is preliminary data.</text>
</comment>
<organism evidence="2 3">
    <name type="scientific">Sphingomonas oligophenolica</name>
    <dbReference type="NCBI Taxonomy" id="301154"/>
    <lineage>
        <taxon>Bacteria</taxon>
        <taxon>Pseudomonadati</taxon>
        <taxon>Pseudomonadota</taxon>
        <taxon>Alphaproteobacteria</taxon>
        <taxon>Sphingomonadales</taxon>
        <taxon>Sphingomonadaceae</taxon>
        <taxon>Sphingomonas</taxon>
    </lineage>
</organism>
<sequence length="96" mass="10918">MDWGGPDFVLILIAISTAGWLINNWIRARHGYAPSDDWGKTLSRDDPETARRFELMAGENDRLLGQVDRLQERIAVLERIATDPAVRTAKEIDTLR</sequence>
<evidence type="ECO:0000313" key="3">
    <source>
        <dbReference type="Proteomes" id="UP000318413"/>
    </source>
</evidence>
<evidence type="ECO:0000256" key="1">
    <source>
        <dbReference type="SAM" id="Phobius"/>
    </source>
</evidence>
<reference evidence="2 3" key="1">
    <citation type="journal article" date="2019" name="Environ. Microbiol.">
        <title>Species interactions and distinct microbial communities in high Arctic permafrost affected cryosols are associated with the CH4 and CO2 gas fluxes.</title>
        <authorList>
            <person name="Altshuler I."/>
            <person name="Hamel J."/>
            <person name="Turney S."/>
            <person name="Magnuson E."/>
            <person name="Levesque R."/>
            <person name="Greer C."/>
            <person name="Whyte L.G."/>
        </authorList>
    </citation>
    <scope>NUCLEOTIDE SEQUENCE [LARGE SCALE GENOMIC DNA]</scope>
    <source>
        <strain evidence="2 3">S5.1</strain>
    </source>
</reference>
<protein>
    <recommendedName>
        <fullName evidence="4">Envelope stress response membrane protein PspB</fullName>
    </recommendedName>
</protein>
<keyword evidence="1" id="KW-0472">Membrane</keyword>
<dbReference type="EMBL" id="RCZK01000005">
    <property type="protein sequence ID" value="TPG12854.1"/>
    <property type="molecule type" value="Genomic_DNA"/>
</dbReference>
<dbReference type="AlphaFoldDB" id="A0A502CJN1"/>
<dbReference type="RefSeq" id="WP_140870739.1">
    <property type="nucleotide sequence ID" value="NZ_RCZK01000005.1"/>
</dbReference>